<dbReference type="Gene3D" id="2.170.130.10">
    <property type="entry name" value="TonB-dependent receptor, plug domain"/>
    <property type="match status" value="1"/>
</dbReference>
<evidence type="ECO:0000256" key="8">
    <source>
        <dbReference type="SAM" id="SignalP"/>
    </source>
</evidence>
<dbReference type="InterPro" id="IPR036942">
    <property type="entry name" value="Beta-barrel_TonB_sf"/>
</dbReference>
<keyword evidence="8" id="KW-0732">Signal</keyword>
<comment type="similarity">
    <text evidence="7">Belongs to the TonB-dependent receptor family.</text>
</comment>
<dbReference type="InterPro" id="IPR037066">
    <property type="entry name" value="Plug_dom_sf"/>
</dbReference>
<evidence type="ECO:0000313" key="11">
    <source>
        <dbReference type="Proteomes" id="UP000503278"/>
    </source>
</evidence>
<dbReference type="InterPro" id="IPR023996">
    <property type="entry name" value="TonB-dep_OMP_SusC/RagA"/>
</dbReference>
<dbReference type="PROSITE" id="PS52016">
    <property type="entry name" value="TONB_DEPENDENT_REC_3"/>
    <property type="match status" value="1"/>
</dbReference>
<evidence type="ECO:0000259" key="9">
    <source>
        <dbReference type="Pfam" id="PF07715"/>
    </source>
</evidence>
<dbReference type="FunFam" id="2.170.130.10:FF:000008">
    <property type="entry name" value="SusC/RagA family TonB-linked outer membrane protein"/>
    <property type="match status" value="1"/>
</dbReference>
<dbReference type="KEGG" id="mrob:HH214_01285"/>
<comment type="subcellular location">
    <subcellularLocation>
        <location evidence="1 7">Cell outer membrane</location>
        <topology evidence="1 7">Multi-pass membrane protein</topology>
    </subcellularLocation>
</comment>
<dbReference type="RefSeq" id="WP_169605619.1">
    <property type="nucleotide sequence ID" value="NZ_CP051682.1"/>
</dbReference>
<dbReference type="AlphaFoldDB" id="A0A7L5DV60"/>
<dbReference type="Gene3D" id="2.40.170.20">
    <property type="entry name" value="TonB-dependent receptor, beta-barrel domain"/>
    <property type="match status" value="1"/>
</dbReference>
<dbReference type="GO" id="GO:0009279">
    <property type="term" value="C:cell outer membrane"/>
    <property type="evidence" value="ECO:0007669"/>
    <property type="project" value="UniProtKB-SubCell"/>
</dbReference>
<dbReference type="InterPro" id="IPR008969">
    <property type="entry name" value="CarboxyPept-like_regulatory"/>
</dbReference>
<dbReference type="Gene3D" id="2.60.40.1120">
    <property type="entry name" value="Carboxypeptidase-like, regulatory domain"/>
    <property type="match status" value="1"/>
</dbReference>
<keyword evidence="11" id="KW-1185">Reference proteome</keyword>
<keyword evidence="10" id="KW-0675">Receptor</keyword>
<dbReference type="EMBL" id="CP051682">
    <property type="protein sequence ID" value="QJD94601.1"/>
    <property type="molecule type" value="Genomic_DNA"/>
</dbReference>
<keyword evidence="5 7" id="KW-0472">Membrane</keyword>
<dbReference type="InterPro" id="IPR023997">
    <property type="entry name" value="TonB-dep_OMP_SusC/RagA_CS"/>
</dbReference>
<feature type="signal peptide" evidence="8">
    <location>
        <begin position="1"/>
        <end position="20"/>
    </location>
</feature>
<evidence type="ECO:0000256" key="7">
    <source>
        <dbReference type="PROSITE-ProRule" id="PRU01360"/>
    </source>
</evidence>
<dbReference type="Pfam" id="PF13715">
    <property type="entry name" value="CarbopepD_reg_2"/>
    <property type="match status" value="1"/>
</dbReference>
<evidence type="ECO:0000256" key="1">
    <source>
        <dbReference type="ARBA" id="ARBA00004571"/>
    </source>
</evidence>
<name>A0A7L5DV60_9SPHI</name>
<dbReference type="InterPro" id="IPR039426">
    <property type="entry name" value="TonB-dep_rcpt-like"/>
</dbReference>
<feature type="chain" id="PRO_5029671894" evidence="8">
    <location>
        <begin position="21"/>
        <end position="1086"/>
    </location>
</feature>
<keyword evidence="2 7" id="KW-0813">Transport</keyword>
<keyword evidence="4 7" id="KW-0812">Transmembrane</keyword>
<gene>
    <name evidence="10" type="ORF">HH214_01285</name>
</gene>
<dbReference type="NCBIfam" id="TIGR04056">
    <property type="entry name" value="OMP_RagA_SusC"/>
    <property type="match status" value="1"/>
</dbReference>
<keyword evidence="6 7" id="KW-0998">Cell outer membrane</keyword>
<feature type="domain" description="TonB-dependent receptor plug" evidence="9">
    <location>
        <begin position="117"/>
        <end position="224"/>
    </location>
</feature>
<dbReference type="SUPFAM" id="SSF49464">
    <property type="entry name" value="Carboxypeptidase regulatory domain-like"/>
    <property type="match status" value="1"/>
</dbReference>
<evidence type="ECO:0000256" key="4">
    <source>
        <dbReference type="ARBA" id="ARBA00022692"/>
    </source>
</evidence>
<dbReference type="InterPro" id="IPR012910">
    <property type="entry name" value="Plug_dom"/>
</dbReference>
<evidence type="ECO:0000256" key="2">
    <source>
        <dbReference type="ARBA" id="ARBA00022448"/>
    </source>
</evidence>
<keyword evidence="3 7" id="KW-1134">Transmembrane beta strand</keyword>
<accession>A0A7L5DV60</accession>
<dbReference type="SUPFAM" id="SSF56935">
    <property type="entry name" value="Porins"/>
    <property type="match status" value="1"/>
</dbReference>
<sequence length="1086" mass="117764">MNKFLLNLCLLLLCCTAAWAQTRQITGKVTEKDSKEPVVGATVSIRGTTSGTQTAVDGTYKLNVPDRAGVVVVIRYVGFKQQEFTLTAGQTTINAALENDSRQLDEVVAIGYQTVKRRDVNGAVSSVNATQLKDIPVTSLGEALAGRLAGVQITQSEGSPDAAVRVLVRGGGSITQNNDPLYVIDGVQVENGLSTLSPQDIQSIDVLKDAASTAIYGARGANGVVIITTKGGREQPTTVTYNGRVGFKSLARELQVLNPYDFVLYQYERSRGNATDSTSFANDYGNDFGALSRFQSVPFVDWQKKTLGRTGFQQQHNISITGGSKSTQFNLSFTDDNQNETVINSMYDRKLINFRMDHTASSKFRFGFNARYNAQAVSGAGTSSTQGSTYNNLRNTIKYRPFDVPGIPDDQVDPTLYAESNAAGNNLGVLNPIVNSNAQYRKNYTYVTDLNGYLNYTFNKYLSFRSTLGVDFNRQKLNSFDDAITFNARINGSGQPLAGINQINTNTLDLSNVLTFNNSAANPKHHDVNLIIGNEFYNLHSDGLNNQFKLFPAGISAESALNQLNQGTIIPGYPTVSNSTSHLLSFFARGNYTLDKKYTATFTMRADGSSKFAPGHQWGYFPSGSLTWRVSEENFMKNITAISDLKLRLSYGTSGNNRIADYLTQTLYNTGTNTLYTLNESTTSIGIAPTNLVNQKLKWETTASTNIGLDFGMINNKIQVSLDAYQGTTRNLLISVPVPTSSGYTTQLQNVGKTQNRGVEAQFNAYIIQSKSFSWSANFNVAYNVNKVLALAPGQDSYFAYSGWGVSGQPADFIVQVGKPVGSVYGYVSDGFYKTSDFNYNAATNQYTLKSGVVDPSKTIGTAQPGLVRYKDLNGDGVITSADQTILGNTNPKITGGLNQMFTYKGFDASIFINFQAAAKVLNASKIEFSNGYTANTNLLGTAKDRWRTVDANGNVTQKLVTVNGSTVAVGAAPAVLDALNANAKTSIPVTGAAAFYVTSDDVENAAFARVNNVTLGYTFSPALLRRVSVKKLRVFVTANNLAIVTSYTGFDPDVNTRRATPVTPGVDYSSYPRSHTYLMGVNLTL</sequence>
<reference evidence="10 11" key="1">
    <citation type="submission" date="2020-04" db="EMBL/GenBank/DDBJ databases">
        <title>Genome sequencing of novel species.</title>
        <authorList>
            <person name="Heo J."/>
            <person name="Kim S.-J."/>
            <person name="Kim J.-S."/>
            <person name="Hong S.-B."/>
            <person name="Kwon S.-W."/>
        </authorList>
    </citation>
    <scope>NUCLEOTIDE SEQUENCE [LARGE SCALE GENOMIC DNA]</scope>
    <source>
        <strain evidence="10 11">F39-2</strain>
    </source>
</reference>
<evidence type="ECO:0000256" key="5">
    <source>
        <dbReference type="ARBA" id="ARBA00023136"/>
    </source>
</evidence>
<dbReference type="Pfam" id="PF07715">
    <property type="entry name" value="Plug"/>
    <property type="match status" value="1"/>
</dbReference>
<protein>
    <submittedName>
        <fullName evidence="10">TonB-dependent receptor</fullName>
    </submittedName>
</protein>
<evidence type="ECO:0000256" key="6">
    <source>
        <dbReference type="ARBA" id="ARBA00023237"/>
    </source>
</evidence>
<evidence type="ECO:0000256" key="3">
    <source>
        <dbReference type="ARBA" id="ARBA00022452"/>
    </source>
</evidence>
<dbReference type="NCBIfam" id="TIGR04057">
    <property type="entry name" value="SusC_RagA_signa"/>
    <property type="match status" value="1"/>
</dbReference>
<dbReference type="Proteomes" id="UP000503278">
    <property type="component" value="Chromosome"/>
</dbReference>
<evidence type="ECO:0000313" key="10">
    <source>
        <dbReference type="EMBL" id="QJD94601.1"/>
    </source>
</evidence>
<proteinExistence type="inferred from homology"/>
<organism evidence="10 11">
    <name type="scientific">Mucilaginibacter robiniae</name>
    <dbReference type="NCBI Taxonomy" id="2728022"/>
    <lineage>
        <taxon>Bacteria</taxon>
        <taxon>Pseudomonadati</taxon>
        <taxon>Bacteroidota</taxon>
        <taxon>Sphingobacteriia</taxon>
        <taxon>Sphingobacteriales</taxon>
        <taxon>Sphingobacteriaceae</taxon>
        <taxon>Mucilaginibacter</taxon>
    </lineage>
</organism>